<gene>
    <name evidence="2" type="ORF">TSOC_004397</name>
</gene>
<evidence type="ECO:0000259" key="1">
    <source>
        <dbReference type="Pfam" id="PF00042"/>
    </source>
</evidence>
<organism evidence="2 3">
    <name type="scientific">Tetrabaena socialis</name>
    <dbReference type="NCBI Taxonomy" id="47790"/>
    <lineage>
        <taxon>Eukaryota</taxon>
        <taxon>Viridiplantae</taxon>
        <taxon>Chlorophyta</taxon>
        <taxon>core chlorophytes</taxon>
        <taxon>Chlorophyceae</taxon>
        <taxon>CS clade</taxon>
        <taxon>Chlamydomonadales</taxon>
        <taxon>Tetrabaenaceae</taxon>
        <taxon>Tetrabaena</taxon>
    </lineage>
</organism>
<dbReference type="Proteomes" id="UP000236333">
    <property type="component" value="Unassembled WGS sequence"/>
</dbReference>
<reference evidence="2 3" key="1">
    <citation type="journal article" date="2017" name="Mol. Biol. Evol.">
        <title>The 4-celled Tetrabaena socialis nuclear genome reveals the essential components for genetic control of cell number at the origin of multicellularity in the volvocine lineage.</title>
        <authorList>
            <person name="Featherston J."/>
            <person name="Arakaki Y."/>
            <person name="Hanschen E.R."/>
            <person name="Ferris P.J."/>
            <person name="Michod R.E."/>
            <person name="Olson B.J.S.C."/>
            <person name="Nozaki H."/>
            <person name="Durand P.M."/>
        </authorList>
    </citation>
    <scope>NUCLEOTIDE SEQUENCE [LARGE SCALE GENOMIC DNA]</scope>
    <source>
        <strain evidence="2 3">NIES-571</strain>
    </source>
</reference>
<keyword evidence="3" id="KW-1185">Reference proteome</keyword>
<sequence>MSAYPIPPRVYPTMRPNQVLSMLGTVVSLFHNFPVLVRSTNELVERHIAYGVELAHYDLFFTLLPKVLQAELGDRWDAATASAWKRVGVLVCTMAKGVYSKVAANAPPTLE</sequence>
<dbReference type="SUPFAM" id="SSF46458">
    <property type="entry name" value="Globin-like"/>
    <property type="match status" value="1"/>
</dbReference>
<comment type="caution">
    <text evidence="2">The sequence shown here is derived from an EMBL/GenBank/DDBJ whole genome shotgun (WGS) entry which is preliminary data.</text>
</comment>
<dbReference type="Gene3D" id="1.10.490.10">
    <property type="entry name" value="Globins"/>
    <property type="match status" value="1"/>
</dbReference>
<proteinExistence type="predicted"/>
<dbReference type="AlphaFoldDB" id="A0A2J8A946"/>
<dbReference type="GO" id="GO:0019825">
    <property type="term" value="F:oxygen binding"/>
    <property type="evidence" value="ECO:0007669"/>
    <property type="project" value="InterPro"/>
</dbReference>
<dbReference type="Pfam" id="PF00042">
    <property type="entry name" value="Globin"/>
    <property type="match status" value="1"/>
</dbReference>
<dbReference type="InterPro" id="IPR000971">
    <property type="entry name" value="Globin"/>
</dbReference>
<dbReference type="InterPro" id="IPR009050">
    <property type="entry name" value="Globin-like_sf"/>
</dbReference>
<evidence type="ECO:0000313" key="3">
    <source>
        <dbReference type="Proteomes" id="UP000236333"/>
    </source>
</evidence>
<accession>A0A2J8A946</accession>
<dbReference type="EMBL" id="PGGS01000106">
    <property type="protein sequence ID" value="PNH09048.1"/>
    <property type="molecule type" value="Genomic_DNA"/>
</dbReference>
<protein>
    <recommendedName>
        <fullName evidence="1">Globin domain-containing protein</fullName>
    </recommendedName>
</protein>
<evidence type="ECO:0000313" key="2">
    <source>
        <dbReference type="EMBL" id="PNH09048.1"/>
    </source>
</evidence>
<dbReference type="InterPro" id="IPR012292">
    <property type="entry name" value="Globin/Proto"/>
</dbReference>
<name>A0A2J8A946_9CHLO</name>
<feature type="domain" description="Globin" evidence="1">
    <location>
        <begin position="17"/>
        <end position="93"/>
    </location>
</feature>
<dbReference type="GO" id="GO:0020037">
    <property type="term" value="F:heme binding"/>
    <property type="evidence" value="ECO:0007669"/>
    <property type="project" value="InterPro"/>
</dbReference>